<sequence length="748" mass="81128">MPTHSDYRIGWICALSLELAAAEAMLDRAHEPLPNRVEDHNTYVLGSIGNHNIVIACLPSGVYGATSATAAAIYMRNSFPSLRFCLMVGIAGGAPTPKADIRLGDVVVSKPTPGNGGVMQYDYGKSLMGEFRVTGSLDKPPPVLLTAIARLEARHHLYGSKIPHANAALFQSFGERSERFLSPGPEHDLLFISGYEHVQDHQDRCDACDRSMLQTRLPRRSLEPSIFYGLVASANQVLRNSTSRDALSRQHGILCFEMEAAGLMPVLPCLVIRGISDYCDSHKTKQWQGYAAINAAAYAKELLAVIPFHEVTHTPAVDPSTSYTHSTNHSQPQHLQLTFSSSDPISSLNLDSPNSPGRPSSRNQGRKALQTLEVARNNRRKHRSQSSRSPDTGKASRYDHENASAYPLTESIQRGASKGMGVSTNGSSELPPQDYHLTDTGYHSQALAWSQTSPPIAQSNIFAATYAPPRDRHRSNPNFVKGNTPQHLASSDCTSAARSRLIIGIDIGTKHTRVAYAALTNTLPEVVPIVHWPDHEGHTDKVPTKATIGIRPPQWGYGSTLLDDSSPLPWLWAILVNDPSFDGILASRDIFTAGVLEEARSLGPKVVACHALGDFLGPLWAYTKSVICANIGKNTFIDAAIHLVVALPTVWAEIGDRAFVQAANLAGIIGSPRTTLRLMRRTAAAAQAALFESAVSSKLGHSYIVCYAGGTSIASAPLVTSFCAEDVSDGLYRTWPPTRNWRHTQNHG</sequence>
<comment type="caution">
    <text evidence="4">The sequence shown here is derived from an EMBL/GenBank/DDBJ whole genome shotgun (WGS) entry which is preliminary data.</text>
</comment>
<evidence type="ECO:0000256" key="2">
    <source>
        <dbReference type="SAM" id="SignalP"/>
    </source>
</evidence>
<protein>
    <submittedName>
        <fullName evidence="4">Nucleoside phosphorylase domain-containing protein</fullName>
    </submittedName>
</protein>
<feature type="compositionally biased region" description="Low complexity" evidence="1">
    <location>
        <begin position="352"/>
        <end position="363"/>
    </location>
</feature>
<feature type="domain" description="Nucleoside phosphorylase" evidence="3">
    <location>
        <begin position="8"/>
        <end position="298"/>
    </location>
</feature>
<dbReference type="SUPFAM" id="SSF53167">
    <property type="entry name" value="Purine and uridine phosphorylases"/>
    <property type="match status" value="1"/>
</dbReference>
<proteinExistence type="predicted"/>
<feature type="compositionally biased region" description="Polar residues" evidence="1">
    <location>
        <begin position="476"/>
        <end position="491"/>
    </location>
</feature>
<dbReference type="InterPro" id="IPR000845">
    <property type="entry name" value="Nucleoside_phosphorylase_d"/>
</dbReference>
<feature type="compositionally biased region" description="Polar residues" evidence="1">
    <location>
        <begin position="341"/>
        <end position="351"/>
    </location>
</feature>
<feature type="chain" id="PRO_5045988862" evidence="2">
    <location>
        <begin position="25"/>
        <end position="748"/>
    </location>
</feature>
<name>A0ABR4FY06_9EURO</name>
<organism evidence="4 5">
    <name type="scientific">Aspergillus keveii</name>
    <dbReference type="NCBI Taxonomy" id="714993"/>
    <lineage>
        <taxon>Eukaryota</taxon>
        <taxon>Fungi</taxon>
        <taxon>Dikarya</taxon>
        <taxon>Ascomycota</taxon>
        <taxon>Pezizomycotina</taxon>
        <taxon>Eurotiomycetes</taxon>
        <taxon>Eurotiomycetidae</taxon>
        <taxon>Eurotiales</taxon>
        <taxon>Aspergillaceae</taxon>
        <taxon>Aspergillus</taxon>
        <taxon>Aspergillus subgen. Nidulantes</taxon>
    </lineage>
</organism>
<dbReference type="EMBL" id="JBFTWV010000084">
    <property type="protein sequence ID" value="KAL2788152.1"/>
    <property type="molecule type" value="Genomic_DNA"/>
</dbReference>
<keyword evidence="5" id="KW-1185">Reference proteome</keyword>
<dbReference type="PANTHER" id="PTHR46082:SF11">
    <property type="entry name" value="AAA+ ATPASE DOMAIN-CONTAINING PROTEIN-RELATED"/>
    <property type="match status" value="1"/>
</dbReference>
<evidence type="ECO:0000256" key="1">
    <source>
        <dbReference type="SAM" id="MobiDB-lite"/>
    </source>
</evidence>
<dbReference type="InterPro" id="IPR043129">
    <property type="entry name" value="ATPase_NBD"/>
</dbReference>
<dbReference type="Proteomes" id="UP001610563">
    <property type="component" value="Unassembled WGS sequence"/>
</dbReference>
<reference evidence="4 5" key="1">
    <citation type="submission" date="2024-07" db="EMBL/GenBank/DDBJ databases">
        <title>Section-level genome sequencing and comparative genomics of Aspergillus sections Usti and Cavernicolus.</title>
        <authorList>
            <consortium name="Lawrence Berkeley National Laboratory"/>
            <person name="Nybo J.L."/>
            <person name="Vesth T.C."/>
            <person name="Theobald S."/>
            <person name="Frisvad J.C."/>
            <person name="Larsen T.O."/>
            <person name="Kjaerboelling I."/>
            <person name="Rothschild-Mancinelli K."/>
            <person name="Lyhne E.K."/>
            <person name="Kogle M.E."/>
            <person name="Barry K."/>
            <person name="Clum A."/>
            <person name="Na H."/>
            <person name="Ledsgaard L."/>
            <person name="Lin J."/>
            <person name="Lipzen A."/>
            <person name="Kuo A."/>
            <person name="Riley R."/>
            <person name="Mondo S."/>
            <person name="Labutti K."/>
            <person name="Haridas S."/>
            <person name="Pangalinan J."/>
            <person name="Salamov A.A."/>
            <person name="Simmons B.A."/>
            <person name="Magnuson J.K."/>
            <person name="Chen J."/>
            <person name="Drula E."/>
            <person name="Henrissat B."/>
            <person name="Wiebenga A."/>
            <person name="Lubbers R.J."/>
            <person name="Gomes A.C."/>
            <person name="Makela M.R."/>
            <person name="Stajich J."/>
            <person name="Grigoriev I.V."/>
            <person name="Mortensen U.H."/>
            <person name="De Vries R.P."/>
            <person name="Baker S.E."/>
            <person name="Andersen M.R."/>
        </authorList>
    </citation>
    <scope>NUCLEOTIDE SEQUENCE [LARGE SCALE GENOMIC DNA]</scope>
    <source>
        <strain evidence="4 5">CBS 209.92</strain>
    </source>
</reference>
<accession>A0ABR4FY06</accession>
<evidence type="ECO:0000259" key="3">
    <source>
        <dbReference type="Pfam" id="PF01048"/>
    </source>
</evidence>
<keyword evidence="2" id="KW-0732">Signal</keyword>
<feature type="region of interest" description="Disordered" evidence="1">
    <location>
        <begin position="468"/>
        <end position="491"/>
    </location>
</feature>
<evidence type="ECO:0000313" key="4">
    <source>
        <dbReference type="EMBL" id="KAL2788152.1"/>
    </source>
</evidence>
<dbReference type="PANTHER" id="PTHR46082">
    <property type="entry name" value="ATP/GTP-BINDING PROTEIN-RELATED"/>
    <property type="match status" value="1"/>
</dbReference>
<dbReference type="Pfam" id="PF01048">
    <property type="entry name" value="PNP_UDP_1"/>
    <property type="match status" value="1"/>
</dbReference>
<dbReference type="SUPFAM" id="SSF53067">
    <property type="entry name" value="Actin-like ATPase domain"/>
    <property type="match status" value="1"/>
</dbReference>
<evidence type="ECO:0000313" key="5">
    <source>
        <dbReference type="Proteomes" id="UP001610563"/>
    </source>
</evidence>
<dbReference type="InterPro" id="IPR053137">
    <property type="entry name" value="NLR-like"/>
</dbReference>
<gene>
    <name evidence="4" type="ORF">BJX66DRAFT_309426</name>
</gene>
<dbReference type="InterPro" id="IPR035994">
    <property type="entry name" value="Nucleoside_phosphorylase_sf"/>
</dbReference>
<feature type="signal peptide" evidence="2">
    <location>
        <begin position="1"/>
        <end position="24"/>
    </location>
</feature>
<dbReference type="Gene3D" id="3.30.420.40">
    <property type="match status" value="1"/>
</dbReference>
<dbReference type="Gene3D" id="3.40.50.1580">
    <property type="entry name" value="Nucleoside phosphorylase domain"/>
    <property type="match status" value="1"/>
</dbReference>
<feature type="region of interest" description="Disordered" evidence="1">
    <location>
        <begin position="341"/>
        <end position="438"/>
    </location>
</feature>